<sequence>MTRGSALCSTMVRLKCNCPPVIAWLLAVVVILSAATPSVADVCHSDRLLKNADFEVRCTNSPNLQVHILCKTSNSNTWSNFPRERLNLVKVESTIFRKCSFDSDLNLLDITSKFLNLRSIDRLVFEHSLGPPGRENLRGFNLQRLQIVDNDFVELPADMLHDVKVDELRVERIPLSSIPRGFFGNSSEISSIDIVGTKLNHIESDAFSSLSKLRKLALYNNSIETIAPDAFDELVNLRFLDLGLNKLHSLPGDVLKKLTKLEIVNLSQNEFDEMPGDLLQIDKSRLQKFRLSHNRGKLKTLPSGFFRGLSGLNETELTSNGFTSLPADLFNDSINLTSLNMSNNSLMSLPPNIFDNTNLRLLGLSRNKLETLPQDIFSHGNLQTLDMNHNRLRNLSKDTLAELVKLETLQVSHNDLTYIDGDACKILKELRNVDLSYNQLTLDHPNNSMSILLDCKNIVDANLSHNKITRIFGDWLYKSQLKNLNLEYNDIRYVSVSDLRILRPDAVLNLKNNKITTVNLTGLVETVEQYNKHNKNIFRNAKVYLDHNPLHCDCHLLQLFEYYNRTMNNEIYSYVKLEPRDLKCQSPVQFTNISITTIGLDNLNCPVKTNVTTDACNNTCTCWDYPGKKVLAVDCSYRNLTSVPKDVGNPNNRSIELDLSGNKLLKTPAMNISYLLNVTVLNLSSNNISTVSLSVFSSNLQKLMLHNNSISRLDNSVVEYLSDYSTLSKLTLYQNRWICDCEARNFLIVVQKKLSQKQSQTLHTIDLQEDTCSGTNRLFSSMTVNELCEGAIAIIVVSCLLIALFGVILGLLAALYYRYQKEIKVWLYSKQWCLWFVTEDELDKDKMYDAFISFSHKDEDFVEKEIVAKLEDGPKPYKLCLHYRDWLAGEWIPAQIARSVDESRRTIVVLSPNFIESIWGRMEFRTAHSQALSEGRARVIVILYGDIGNTEDLDPELKAYLSMNTYVKWGDPWFWDKLRYALPHRYEPSKRRTRTARIIENHLAQLPVNNHNDHVGNKSEIIPMPKISTSSNDSAKLLDSAAEDDRIVQNC</sequence>
<dbReference type="GO" id="GO:0038023">
    <property type="term" value="F:signaling receptor activity"/>
    <property type="evidence" value="ECO:0007669"/>
    <property type="project" value="TreeGrafter"/>
</dbReference>
<comment type="subcellular location">
    <subcellularLocation>
        <location evidence="1">Membrane</location>
        <topology evidence="1">Single-pass type I membrane protein</topology>
    </subcellularLocation>
</comment>
<evidence type="ECO:0000256" key="4">
    <source>
        <dbReference type="ARBA" id="ARBA00022692"/>
    </source>
</evidence>
<evidence type="ECO:0000256" key="12">
    <source>
        <dbReference type="SAM" id="SignalP"/>
    </source>
</evidence>
<dbReference type="GO" id="GO:0007165">
    <property type="term" value="P:signal transduction"/>
    <property type="evidence" value="ECO:0007669"/>
    <property type="project" value="InterPro"/>
</dbReference>
<dbReference type="PROSITE" id="PS51450">
    <property type="entry name" value="LRR"/>
    <property type="match status" value="4"/>
</dbReference>
<dbReference type="OrthoDB" id="1421090at2759"/>
<dbReference type="InterPro" id="IPR003591">
    <property type="entry name" value="Leu-rich_rpt_typical-subtyp"/>
</dbReference>
<evidence type="ECO:0000256" key="10">
    <source>
        <dbReference type="ARBA" id="ARBA00023180"/>
    </source>
</evidence>
<dbReference type="Gene3D" id="3.40.50.10140">
    <property type="entry name" value="Toll/interleukin-1 receptor homology (TIR) domain"/>
    <property type="match status" value="1"/>
</dbReference>
<evidence type="ECO:0000256" key="6">
    <source>
        <dbReference type="ARBA" id="ARBA00022737"/>
    </source>
</evidence>
<dbReference type="PANTHER" id="PTHR24365:SF541">
    <property type="entry name" value="PROTEIN TOLL-RELATED"/>
    <property type="match status" value="1"/>
</dbReference>
<accession>A0A7M7G9Z7</accession>
<comment type="similarity">
    <text evidence="2">Belongs to the Toll-like receptor family.</text>
</comment>
<dbReference type="EnsemblMetazoa" id="XM_001604830">
    <property type="protein sequence ID" value="XP_001604880"/>
    <property type="gene ID" value="LOC100121275"/>
</dbReference>
<dbReference type="SMART" id="SM00369">
    <property type="entry name" value="LRR_TYP"/>
    <property type="match status" value="11"/>
</dbReference>
<feature type="transmembrane region" description="Helical" evidence="11">
    <location>
        <begin position="791"/>
        <end position="817"/>
    </location>
</feature>
<evidence type="ECO:0000259" key="13">
    <source>
        <dbReference type="PROSITE" id="PS50104"/>
    </source>
</evidence>
<dbReference type="InterPro" id="IPR001611">
    <property type="entry name" value="Leu-rich_rpt"/>
</dbReference>
<dbReference type="Gene3D" id="3.80.10.10">
    <property type="entry name" value="Ribonuclease Inhibitor"/>
    <property type="match status" value="4"/>
</dbReference>
<dbReference type="CTD" id="109651"/>
<dbReference type="InterPro" id="IPR035897">
    <property type="entry name" value="Toll_tir_struct_dom_sf"/>
</dbReference>
<proteinExistence type="inferred from homology"/>
<dbReference type="InParanoid" id="A0A7M7G9Z7"/>
<dbReference type="PROSITE" id="PS50104">
    <property type="entry name" value="TIR"/>
    <property type="match status" value="1"/>
</dbReference>
<evidence type="ECO:0000256" key="11">
    <source>
        <dbReference type="SAM" id="Phobius"/>
    </source>
</evidence>
<dbReference type="SUPFAM" id="SSF52058">
    <property type="entry name" value="L domain-like"/>
    <property type="match status" value="3"/>
</dbReference>
<dbReference type="SUPFAM" id="SSF52200">
    <property type="entry name" value="Toll/Interleukin receptor TIR domain"/>
    <property type="match status" value="1"/>
</dbReference>
<dbReference type="GeneID" id="100121275"/>
<dbReference type="InterPro" id="IPR032675">
    <property type="entry name" value="LRR_dom_sf"/>
</dbReference>
<dbReference type="AlphaFoldDB" id="A0A7M7G9Z7"/>
<dbReference type="Pfam" id="PF13855">
    <property type="entry name" value="LRR_8"/>
    <property type="match status" value="2"/>
</dbReference>
<reference evidence="14" key="1">
    <citation type="submission" date="2021-01" db="UniProtKB">
        <authorList>
            <consortium name="EnsemblMetazoa"/>
        </authorList>
    </citation>
    <scope>IDENTIFICATION</scope>
</reference>
<dbReference type="FunFam" id="3.40.50.10140:FF:000020">
    <property type="entry name" value="Blast:Protein toll"/>
    <property type="match status" value="1"/>
</dbReference>
<dbReference type="PRINTS" id="PR01537">
    <property type="entry name" value="INTRLKN1R1F"/>
</dbReference>
<dbReference type="Pfam" id="PF01582">
    <property type="entry name" value="TIR"/>
    <property type="match status" value="1"/>
</dbReference>
<name>A0A7M7G9Z7_NASVI</name>
<evidence type="ECO:0000256" key="5">
    <source>
        <dbReference type="ARBA" id="ARBA00022729"/>
    </source>
</evidence>
<keyword evidence="10" id="KW-0325">Glycoprotein</keyword>
<keyword evidence="3" id="KW-0433">Leucine-rich repeat</keyword>
<dbReference type="PANTHER" id="PTHR24365">
    <property type="entry name" value="TOLL-LIKE RECEPTOR"/>
    <property type="match status" value="1"/>
</dbReference>
<evidence type="ECO:0000256" key="8">
    <source>
        <dbReference type="ARBA" id="ARBA00023136"/>
    </source>
</evidence>
<dbReference type="SMART" id="SM00255">
    <property type="entry name" value="TIR"/>
    <property type="match status" value="1"/>
</dbReference>
<dbReference type="RefSeq" id="XP_001604880.2">
    <property type="nucleotide sequence ID" value="XM_001604830.6"/>
</dbReference>
<dbReference type="SMART" id="SM00082">
    <property type="entry name" value="LRRCT"/>
    <property type="match status" value="2"/>
</dbReference>
<keyword evidence="8 11" id="KW-0472">Membrane</keyword>
<keyword evidence="4 11" id="KW-0812">Transmembrane</keyword>
<dbReference type="Pfam" id="PF00560">
    <property type="entry name" value="LRR_1"/>
    <property type="match status" value="1"/>
</dbReference>
<protein>
    <recommendedName>
        <fullName evidence="13">TIR domain-containing protein</fullName>
    </recommendedName>
</protein>
<dbReference type="InterPro" id="IPR000157">
    <property type="entry name" value="TIR_dom"/>
</dbReference>
<keyword evidence="9" id="KW-0675">Receptor</keyword>
<evidence type="ECO:0000256" key="7">
    <source>
        <dbReference type="ARBA" id="ARBA00022989"/>
    </source>
</evidence>
<evidence type="ECO:0000256" key="3">
    <source>
        <dbReference type="ARBA" id="ARBA00022614"/>
    </source>
</evidence>
<feature type="chain" id="PRO_5029512437" description="TIR domain-containing protein" evidence="12">
    <location>
        <begin position="41"/>
        <end position="1051"/>
    </location>
</feature>
<dbReference type="FunFam" id="3.80.10.10:FF:001164">
    <property type="entry name" value="GH01279p"/>
    <property type="match status" value="1"/>
</dbReference>
<dbReference type="GO" id="GO:0045087">
    <property type="term" value="P:innate immune response"/>
    <property type="evidence" value="ECO:0007669"/>
    <property type="project" value="TreeGrafter"/>
</dbReference>
<evidence type="ECO:0000256" key="2">
    <source>
        <dbReference type="ARBA" id="ARBA00009634"/>
    </source>
</evidence>
<keyword evidence="15" id="KW-1185">Reference proteome</keyword>
<dbReference type="GO" id="GO:0005886">
    <property type="term" value="C:plasma membrane"/>
    <property type="evidence" value="ECO:0007669"/>
    <property type="project" value="TreeGrafter"/>
</dbReference>
<dbReference type="SMR" id="A0A7M7G9Z7"/>
<organism evidence="14 15">
    <name type="scientific">Nasonia vitripennis</name>
    <name type="common">Parasitic wasp</name>
    <dbReference type="NCBI Taxonomy" id="7425"/>
    <lineage>
        <taxon>Eukaryota</taxon>
        <taxon>Metazoa</taxon>
        <taxon>Ecdysozoa</taxon>
        <taxon>Arthropoda</taxon>
        <taxon>Hexapoda</taxon>
        <taxon>Insecta</taxon>
        <taxon>Pterygota</taxon>
        <taxon>Neoptera</taxon>
        <taxon>Endopterygota</taxon>
        <taxon>Hymenoptera</taxon>
        <taxon>Apocrita</taxon>
        <taxon>Proctotrupomorpha</taxon>
        <taxon>Chalcidoidea</taxon>
        <taxon>Pteromalidae</taxon>
        <taxon>Pteromalinae</taxon>
        <taxon>Nasonia</taxon>
    </lineage>
</organism>
<evidence type="ECO:0000313" key="15">
    <source>
        <dbReference type="Proteomes" id="UP000002358"/>
    </source>
</evidence>
<dbReference type="SMART" id="SM00365">
    <property type="entry name" value="LRR_SD22"/>
    <property type="match status" value="5"/>
</dbReference>
<dbReference type="Proteomes" id="UP000002358">
    <property type="component" value="Chromosome 2"/>
</dbReference>
<keyword evidence="5 12" id="KW-0732">Signal</keyword>
<evidence type="ECO:0000313" key="14">
    <source>
        <dbReference type="EnsemblMetazoa" id="XP_001604880"/>
    </source>
</evidence>
<keyword evidence="6" id="KW-0677">Repeat</keyword>
<dbReference type="KEGG" id="nvi:100121275"/>
<evidence type="ECO:0000256" key="1">
    <source>
        <dbReference type="ARBA" id="ARBA00004479"/>
    </source>
</evidence>
<feature type="domain" description="TIR" evidence="13">
    <location>
        <begin position="846"/>
        <end position="982"/>
    </location>
</feature>
<dbReference type="InterPro" id="IPR000483">
    <property type="entry name" value="Cys-rich_flank_reg_C"/>
</dbReference>
<evidence type="ECO:0000256" key="9">
    <source>
        <dbReference type="ARBA" id="ARBA00023170"/>
    </source>
</evidence>
<feature type="signal peptide" evidence="12">
    <location>
        <begin position="1"/>
        <end position="40"/>
    </location>
</feature>
<keyword evidence="7 11" id="KW-1133">Transmembrane helix</keyword>